<dbReference type="CDD" id="cd04511">
    <property type="entry name" value="NUDIX_Hydrolase"/>
    <property type="match status" value="1"/>
</dbReference>
<sequence length="190" mass="21439">MNQIIRFCMSCGQPTQDRTPEGDNRSRAVCGQCGEIHYVNPKIVAGAVAVYEDRVLLCRRAIEPRKNYWTLPAGFMENNETVAEAAQRETREEAEGEVTLHGLLSIGDVPHIGQVHMYYLGDLIEGKHSVGVESLETRLFSEADIPWDDLAFKTVTETLRYYFSLRARPGFVASAPGEPYQFTAQWKPDR</sequence>
<dbReference type="Proteomes" id="UP001501337">
    <property type="component" value="Unassembled WGS sequence"/>
</dbReference>
<evidence type="ECO:0000259" key="1">
    <source>
        <dbReference type="PROSITE" id="PS51462"/>
    </source>
</evidence>
<dbReference type="Pfam" id="PF00293">
    <property type="entry name" value="NUDIX"/>
    <property type="match status" value="1"/>
</dbReference>
<dbReference type="PANTHER" id="PTHR43222:SF2">
    <property type="entry name" value="NUDIX HYDROLASE 23, CHLOROPLASTIC"/>
    <property type="match status" value="1"/>
</dbReference>
<dbReference type="InterPro" id="IPR029401">
    <property type="entry name" value="Nudix_N"/>
</dbReference>
<dbReference type="PROSITE" id="PS51462">
    <property type="entry name" value="NUDIX"/>
    <property type="match status" value="1"/>
</dbReference>
<evidence type="ECO:0000313" key="2">
    <source>
        <dbReference type="EMBL" id="GAA3952441.1"/>
    </source>
</evidence>
<keyword evidence="3" id="KW-1185">Reference proteome</keyword>
<evidence type="ECO:0000313" key="3">
    <source>
        <dbReference type="Proteomes" id="UP001501337"/>
    </source>
</evidence>
<dbReference type="EMBL" id="BAABBO010000001">
    <property type="protein sequence ID" value="GAA3952441.1"/>
    <property type="molecule type" value="Genomic_DNA"/>
</dbReference>
<protein>
    <submittedName>
        <fullName evidence="2">NUDIX hydrolase</fullName>
    </submittedName>
</protein>
<name>A0ABP7NR58_9GAMM</name>
<dbReference type="SUPFAM" id="SSF55811">
    <property type="entry name" value="Nudix"/>
    <property type="match status" value="1"/>
</dbReference>
<dbReference type="RefSeq" id="WP_344803744.1">
    <property type="nucleotide sequence ID" value="NZ_BAABBO010000001.1"/>
</dbReference>
<dbReference type="Gene3D" id="2.20.70.10">
    <property type="match status" value="1"/>
</dbReference>
<feature type="domain" description="Nudix hydrolase" evidence="1">
    <location>
        <begin position="40"/>
        <end position="163"/>
    </location>
</feature>
<gene>
    <name evidence="2" type="ORF">GCM10022278_09320</name>
</gene>
<dbReference type="InterPro" id="IPR015797">
    <property type="entry name" value="NUDIX_hydrolase-like_dom_sf"/>
</dbReference>
<organism evidence="2 3">
    <name type="scientific">Allohahella marinimesophila</name>
    <dbReference type="NCBI Taxonomy" id="1054972"/>
    <lineage>
        <taxon>Bacteria</taxon>
        <taxon>Pseudomonadati</taxon>
        <taxon>Pseudomonadota</taxon>
        <taxon>Gammaproteobacteria</taxon>
        <taxon>Oceanospirillales</taxon>
        <taxon>Hahellaceae</taxon>
        <taxon>Allohahella</taxon>
    </lineage>
</organism>
<reference evidence="3" key="1">
    <citation type="journal article" date="2019" name="Int. J. Syst. Evol. Microbiol.">
        <title>The Global Catalogue of Microorganisms (GCM) 10K type strain sequencing project: providing services to taxonomists for standard genome sequencing and annotation.</title>
        <authorList>
            <consortium name="The Broad Institute Genomics Platform"/>
            <consortium name="The Broad Institute Genome Sequencing Center for Infectious Disease"/>
            <person name="Wu L."/>
            <person name="Ma J."/>
        </authorList>
    </citation>
    <scope>NUCLEOTIDE SEQUENCE [LARGE SCALE GENOMIC DNA]</scope>
    <source>
        <strain evidence="3">JCM 17555</strain>
    </source>
</reference>
<dbReference type="PANTHER" id="PTHR43222">
    <property type="entry name" value="NUDIX HYDROLASE 23"/>
    <property type="match status" value="1"/>
</dbReference>
<accession>A0ABP7NR58</accession>
<proteinExistence type="predicted"/>
<keyword evidence="2" id="KW-0378">Hydrolase</keyword>
<dbReference type="Gene3D" id="3.90.79.10">
    <property type="entry name" value="Nucleoside Triphosphate Pyrophosphohydrolase"/>
    <property type="match status" value="1"/>
</dbReference>
<dbReference type="InterPro" id="IPR000086">
    <property type="entry name" value="NUDIX_hydrolase_dom"/>
</dbReference>
<dbReference type="Pfam" id="PF14803">
    <property type="entry name" value="Zn_ribbon_Nudix"/>
    <property type="match status" value="1"/>
</dbReference>
<comment type="caution">
    <text evidence="2">The sequence shown here is derived from an EMBL/GenBank/DDBJ whole genome shotgun (WGS) entry which is preliminary data.</text>
</comment>
<dbReference type="GO" id="GO:0016787">
    <property type="term" value="F:hydrolase activity"/>
    <property type="evidence" value="ECO:0007669"/>
    <property type="project" value="UniProtKB-KW"/>
</dbReference>